<keyword evidence="2" id="KW-1185">Reference proteome</keyword>
<gene>
    <name evidence="1" type="ORF">KCTCHS21_55380</name>
</gene>
<dbReference type="AlphaFoldDB" id="A0A3T1DDH7"/>
<evidence type="ECO:0000313" key="1">
    <source>
        <dbReference type="EMBL" id="BBI36139.1"/>
    </source>
</evidence>
<dbReference type="OrthoDB" id="2680231at2"/>
<dbReference type="EMBL" id="AP019400">
    <property type="protein sequence ID" value="BBI36139.1"/>
    <property type="molecule type" value="Genomic_DNA"/>
</dbReference>
<dbReference type="KEGG" id="cohn:KCTCHS21_55380"/>
<reference evidence="1 2" key="1">
    <citation type="submission" date="2019-01" db="EMBL/GenBank/DDBJ databases">
        <title>Complete genome sequence of Cohnella hallensis HS21 isolated from Korean fir (Abies koreana) rhizospheric soil.</title>
        <authorList>
            <person name="Jiang L."/>
            <person name="Kang S.W."/>
            <person name="Kim S."/>
            <person name="Jung J."/>
            <person name="Kim C.Y."/>
            <person name="Kim D.H."/>
            <person name="Kim S.W."/>
            <person name="Lee J."/>
        </authorList>
    </citation>
    <scope>NUCLEOTIDE SEQUENCE [LARGE SCALE GENOMIC DNA]</scope>
    <source>
        <strain evidence="1 2">HS21</strain>
    </source>
</reference>
<sequence length="122" mass="14131">MNQDGQSLKQFIMQLSATSEQILSLDLEEEDDISRLEALQLEQEVLKQQIESLMLTSDVSHTDIQDLLHDAYYSEVKVNQKLTLFKEFISDHLSKVQEGSRMKNAYHQAYSQAEGYFVDNKK</sequence>
<organism evidence="1 2">
    <name type="scientific">Cohnella abietis</name>
    <dbReference type="NCBI Taxonomy" id="2507935"/>
    <lineage>
        <taxon>Bacteria</taxon>
        <taxon>Bacillati</taxon>
        <taxon>Bacillota</taxon>
        <taxon>Bacilli</taxon>
        <taxon>Bacillales</taxon>
        <taxon>Paenibacillaceae</taxon>
        <taxon>Cohnella</taxon>
    </lineage>
</organism>
<accession>A0A3T1DDH7</accession>
<evidence type="ECO:0000313" key="2">
    <source>
        <dbReference type="Proteomes" id="UP000289856"/>
    </source>
</evidence>
<dbReference type="Proteomes" id="UP000289856">
    <property type="component" value="Chromosome"/>
</dbReference>
<protein>
    <recommendedName>
        <fullName evidence="3">Flagellar protein FliT</fullName>
    </recommendedName>
</protein>
<evidence type="ECO:0008006" key="3">
    <source>
        <dbReference type="Google" id="ProtNLM"/>
    </source>
</evidence>
<dbReference type="RefSeq" id="WP_130615385.1">
    <property type="nucleotide sequence ID" value="NZ_AP019400.1"/>
</dbReference>
<name>A0A3T1DDH7_9BACL</name>
<proteinExistence type="predicted"/>